<dbReference type="Proteomes" id="UP000326939">
    <property type="component" value="Chromosome 6"/>
</dbReference>
<dbReference type="GO" id="GO:0016192">
    <property type="term" value="P:vesicle-mediated transport"/>
    <property type="evidence" value="ECO:0007669"/>
    <property type="project" value="InterPro"/>
</dbReference>
<evidence type="ECO:0000256" key="8">
    <source>
        <dbReference type="ARBA" id="ARBA00023329"/>
    </source>
</evidence>
<evidence type="ECO:0000259" key="11">
    <source>
        <dbReference type="PROSITE" id="PS50180"/>
    </source>
</evidence>
<dbReference type="AlphaFoldDB" id="A0A5N5MAN8"/>
<keyword evidence="6 10" id="KW-0333">Golgi apparatus</keyword>
<protein>
    <recommendedName>
        <fullName evidence="10">AP-1 complex subunit gamma</fullName>
    </recommendedName>
</protein>
<keyword evidence="4 10" id="KW-0813">Transport</keyword>
<gene>
    <name evidence="12" type="ORF">DKX38_009419</name>
</gene>
<dbReference type="InterPro" id="IPR017107">
    <property type="entry name" value="AP1_complex_gsu"/>
</dbReference>
<comment type="subcellular location">
    <subcellularLocation>
        <location evidence="1">Cytoplasmic vesicle</location>
        <location evidence="1">Clathrin-coated vesicle membrane</location>
        <topology evidence="1">Peripheral membrane protein</topology>
        <orientation evidence="1">Cytoplasmic side</orientation>
    </subcellularLocation>
    <subcellularLocation>
        <location evidence="2">Golgi apparatus</location>
    </subcellularLocation>
</comment>
<dbReference type="InterPro" id="IPR002553">
    <property type="entry name" value="Clathrin/coatomer_adapt-like_N"/>
</dbReference>
<evidence type="ECO:0000256" key="1">
    <source>
        <dbReference type="ARBA" id="ARBA00004145"/>
    </source>
</evidence>
<dbReference type="Gene3D" id="1.25.10.10">
    <property type="entry name" value="Leucine-rich Repeat Variant"/>
    <property type="match status" value="1"/>
</dbReference>
<accession>A0A5N5MAN8</accession>
<comment type="caution">
    <text evidence="12">The sequence shown here is derived from an EMBL/GenBank/DDBJ whole genome shotgun (WGS) entry which is preliminary data.</text>
</comment>
<dbReference type="InterPro" id="IPR050840">
    <property type="entry name" value="Adaptor_Complx_Large_Subunit"/>
</dbReference>
<keyword evidence="8 10" id="KW-0968">Cytoplasmic vesicle</keyword>
<evidence type="ECO:0000256" key="4">
    <source>
        <dbReference type="ARBA" id="ARBA00022448"/>
    </source>
</evidence>
<dbReference type="InterPro" id="IPR011989">
    <property type="entry name" value="ARM-like"/>
</dbReference>
<evidence type="ECO:0000256" key="7">
    <source>
        <dbReference type="ARBA" id="ARBA00023136"/>
    </source>
</evidence>
<organism evidence="12 13">
    <name type="scientific">Salix brachista</name>
    <dbReference type="NCBI Taxonomy" id="2182728"/>
    <lineage>
        <taxon>Eukaryota</taxon>
        <taxon>Viridiplantae</taxon>
        <taxon>Streptophyta</taxon>
        <taxon>Embryophyta</taxon>
        <taxon>Tracheophyta</taxon>
        <taxon>Spermatophyta</taxon>
        <taxon>Magnoliopsida</taxon>
        <taxon>eudicotyledons</taxon>
        <taxon>Gunneridae</taxon>
        <taxon>Pentapetalae</taxon>
        <taxon>rosids</taxon>
        <taxon>fabids</taxon>
        <taxon>Malpighiales</taxon>
        <taxon>Salicaceae</taxon>
        <taxon>Saliceae</taxon>
        <taxon>Salix</taxon>
    </lineage>
</organism>
<evidence type="ECO:0000256" key="5">
    <source>
        <dbReference type="ARBA" id="ARBA00022927"/>
    </source>
</evidence>
<dbReference type="PROSITE" id="PS50180">
    <property type="entry name" value="GAE"/>
    <property type="match status" value="1"/>
</dbReference>
<evidence type="ECO:0000313" key="12">
    <source>
        <dbReference type="EMBL" id="KAB5552108.1"/>
    </source>
</evidence>
<dbReference type="InterPro" id="IPR008152">
    <property type="entry name" value="Clathrin_a/b/g-adaptin_app_Ig"/>
</dbReference>
<dbReference type="FunFam" id="2.60.40.1230:FF:000008">
    <property type="entry name" value="AP-1 complex subunit gamma"/>
    <property type="match status" value="1"/>
</dbReference>
<evidence type="ECO:0000256" key="9">
    <source>
        <dbReference type="ARBA" id="ARBA00053634"/>
    </source>
</evidence>
<dbReference type="SMART" id="SM00809">
    <property type="entry name" value="Alpha_adaptinC2"/>
    <property type="match status" value="1"/>
</dbReference>
<keyword evidence="13" id="KW-1185">Reference proteome</keyword>
<keyword evidence="7 10" id="KW-0472">Membrane</keyword>
<evidence type="ECO:0000313" key="13">
    <source>
        <dbReference type="Proteomes" id="UP000326939"/>
    </source>
</evidence>
<name>A0A5N5MAN8_9ROSI</name>
<dbReference type="InterPro" id="IPR008153">
    <property type="entry name" value="GAE_dom"/>
</dbReference>
<dbReference type="GO" id="GO:0006886">
    <property type="term" value="P:intracellular protein transport"/>
    <property type="evidence" value="ECO:0007669"/>
    <property type="project" value="UniProtKB-UniRule"/>
</dbReference>
<dbReference type="GO" id="GO:0030121">
    <property type="term" value="C:AP-1 adaptor complex"/>
    <property type="evidence" value="ECO:0007669"/>
    <property type="project" value="InterPro"/>
</dbReference>
<comment type="similarity">
    <text evidence="3 10">Belongs to the adaptor complexes large subunit family.</text>
</comment>
<feature type="domain" description="GAE" evidence="11">
    <location>
        <begin position="793"/>
        <end position="917"/>
    </location>
</feature>
<reference evidence="13" key="1">
    <citation type="journal article" date="2019" name="Gigascience">
        <title>De novo genome assembly of the endangered Acer yangbiense, a plant species with extremely small populations endemic to Yunnan Province, China.</title>
        <authorList>
            <person name="Yang J."/>
            <person name="Wariss H.M."/>
            <person name="Tao L."/>
            <person name="Zhang R."/>
            <person name="Yun Q."/>
            <person name="Hollingsworth P."/>
            <person name="Dao Z."/>
            <person name="Luo G."/>
            <person name="Guo H."/>
            <person name="Ma Y."/>
            <person name="Sun W."/>
        </authorList>
    </citation>
    <scope>NUCLEOTIDE SEQUENCE [LARGE SCALE GENOMIC DNA]</scope>
    <source>
        <strain evidence="13">cv. br00</strain>
    </source>
</reference>
<dbReference type="FunFam" id="1.25.10.10:FF:000030">
    <property type="entry name" value="AP-1 complex subunit gamma"/>
    <property type="match status" value="1"/>
</dbReference>
<dbReference type="PIRSF" id="PIRSF037094">
    <property type="entry name" value="AP1_complex_gamma"/>
    <property type="match status" value="1"/>
</dbReference>
<dbReference type="SUPFAM" id="SSF49348">
    <property type="entry name" value="Clathrin adaptor appendage domain"/>
    <property type="match status" value="1"/>
</dbReference>
<keyword evidence="5 10" id="KW-0653">Protein transport</keyword>
<dbReference type="InterPro" id="IPR016024">
    <property type="entry name" value="ARM-type_fold"/>
</dbReference>
<evidence type="ECO:0000256" key="3">
    <source>
        <dbReference type="ARBA" id="ARBA00006613"/>
    </source>
</evidence>
<dbReference type="InterPro" id="IPR013041">
    <property type="entry name" value="Clathrin_app_Ig-like_sf"/>
</dbReference>
<evidence type="ECO:0000256" key="10">
    <source>
        <dbReference type="PIRNR" id="PIRNR037094"/>
    </source>
</evidence>
<dbReference type="PANTHER" id="PTHR22780">
    <property type="entry name" value="ADAPTIN, ALPHA/GAMMA/EPSILON"/>
    <property type="match status" value="1"/>
</dbReference>
<sequence length="920" mass="101457">MNSFFSGTRLRDMIRAIRACKTAAEERAVVRKECAAIRTSINENDHDYRHRNLAKLMFIHMLGYPTHFGQMECLKLIASAGFPEKRIGYLGLMLLLDERQEVLMLVTNSLKQDLNHSNQYIVGLALCALGNICSAEMARDLAPEVERLLQFRDPNIRKKAALCSIRIIRKVPDLAENFINPAAALLKEKHHGVLITGIQLCTDLCKVSPEALEFLRKKHTEGLVRTLKDVVNSPYTPEYDIAGIADPFLHVRLLKLLRALGQGDADSSDAMNDILAQVATKTESNKNAGNAILYECVETIMSIEDNGGLRVLAINILGRFLSNRDNNIRYVALNMLMKAITVDAQAVQRHRATILECVKDSDASIRKRALELVYLLVNETNVKPLTKELIDYLEVSDQDFKGDLTAKICSIVEKFSPEKIWYIDQMLKVLAEAGNFVKDEVWHALIVVISNASDLHGYTVRALYKAFKTSSEQESLVRVAVWCIGEYGDMLMNNVGMLGVEDSVTVTDSDIVDVVEIAIKHHASDLTTKAMALIALLKLSSRFPSCSEYVFSVPSIPCNSIRLMFFYHRGTAFFLSCIKRMRFQLRIKDIIVHHKGSLVLELQQRSLEFNSIIDKHQNIRSTLVERMPILDEATFTTRRAGSLPAAVSTSGGASLNLPNGAVKPSTSLLVDLLDLSDDVPAAPSSSGGDFLQDLLGVDLSPAPTQSGTNQVQKAGTDVLLDLLSIGAHPVQSSSSTTDILSPIQNEKSPIATLDALLPSSSLSAQATSAKAAPVMDLLDDFSPSPSKPEDNGSVYPPLVAFESSSLRITFDFSKQPGNPQITIVLATFTNLTPNVFTDFIFQAAVPKFLQLHLDPASSNILPASGNGSITQNLRVTNNQHGKVFLAFTSKSIVMRTRISYKINNKDTLEEAQINNFPRDL</sequence>
<comment type="function">
    <text evidence="9">Subunit of clathrin-associated adaptor protein complex 1 that plays a role in protein sorting at the trans-Golgi network and early endosomes (TGN/EE). The AP complexes mediate both the recruitment of clathrin to membranes and the recognition of sorting signals within the cytosolic tails of transmembrane cargo molecules.</text>
</comment>
<dbReference type="Pfam" id="PF01602">
    <property type="entry name" value="Adaptin_N"/>
    <property type="match status" value="1"/>
</dbReference>
<dbReference type="Gene3D" id="2.60.40.1230">
    <property type="match status" value="1"/>
</dbReference>
<evidence type="ECO:0000256" key="2">
    <source>
        <dbReference type="ARBA" id="ARBA00004555"/>
    </source>
</evidence>
<dbReference type="EMBL" id="VDCV01000006">
    <property type="protein sequence ID" value="KAB5552108.1"/>
    <property type="molecule type" value="Genomic_DNA"/>
</dbReference>
<proteinExistence type="inferred from homology"/>
<dbReference type="SUPFAM" id="SSF48371">
    <property type="entry name" value="ARM repeat"/>
    <property type="match status" value="1"/>
</dbReference>
<dbReference type="Pfam" id="PF02883">
    <property type="entry name" value="Alpha_adaptinC2"/>
    <property type="match status" value="1"/>
</dbReference>
<evidence type="ECO:0000256" key="6">
    <source>
        <dbReference type="ARBA" id="ARBA00023034"/>
    </source>
</evidence>